<keyword evidence="3" id="KW-1185">Reference proteome</keyword>
<dbReference type="AlphaFoldDB" id="A0AAD6ZJE4"/>
<sequence>MSLQKKPFRKIDLFARASDVSAEDFQRAFLEVLNLVKNVPIMKRNVLRLDIASPTSTLHSRRDHPDDMVVYELRSFPKLDDTKVLLPPSKLDDTKAITTLQSAASLACDLLITTYLCLLFRSFLVLPNTFWFSLGLAPCSKLYMNSLLATCILMLNTRQHLRDKLSASKEGWNLIPMATITSGDMPKKMEGRASIAGVDFRMTSVGQSLDSDPTAAQGVPEASRLGGHSLPRSADVLDPTWVY</sequence>
<evidence type="ECO:0000256" key="1">
    <source>
        <dbReference type="SAM" id="MobiDB-lite"/>
    </source>
</evidence>
<comment type="caution">
    <text evidence="2">The sequence shown here is derived from an EMBL/GenBank/DDBJ whole genome shotgun (WGS) entry which is preliminary data.</text>
</comment>
<gene>
    <name evidence="2" type="ORF">DFH08DRAFT_968596</name>
</gene>
<evidence type="ECO:0000313" key="3">
    <source>
        <dbReference type="Proteomes" id="UP001218218"/>
    </source>
</evidence>
<evidence type="ECO:0000313" key="2">
    <source>
        <dbReference type="EMBL" id="KAJ7325962.1"/>
    </source>
</evidence>
<reference evidence="2" key="1">
    <citation type="submission" date="2023-03" db="EMBL/GenBank/DDBJ databases">
        <title>Massive genome expansion in bonnet fungi (Mycena s.s.) driven by repeated elements and novel gene families across ecological guilds.</title>
        <authorList>
            <consortium name="Lawrence Berkeley National Laboratory"/>
            <person name="Harder C.B."/>
            <person name="Miyauchi S."/>
            <person name="Viragh M."/>
            <person name="Kuo A."/>
            <person name="Thoen E."/>
            <person name="Andreopoulos B."/>
            <person name="Lu D."/>
            <person name="Skrede I."/>
            <person name="Drula E."/>
            <person name="Henrissat B."/>
            <person name="Morin E."/>
            <person name="Kohler A."/>
            <person name="Barry K."/>
            <person name="LaButti K."/>
            <person name="Morin E."/>
            <person name="Salamov A."/>
            <person name="Lipzen A."/>
            <person name="Mereny Z."/>
            <person name="Hegedus B."/>
            <person name="Baldrian P."/>
            <person name="Stursova M."/>
            <person name="Weitz H."/>
            <person name="Taylor A."/>
            <person name="Grigoriev I.V."/>
            <person name="Nagy L.G."/>
            <person name="Martin F."/>
            <person name="Kauserud H."/>
        </authorList>
    </citation>
    <scope>NUCLEOTIDE SEQUENCE</scope>
    <source>
        <strain evidence="2">CBHHK002</strain>
    </source>
</reference>
<accession>A0AAD6ZJE4</accession>
<dbReference type="Proteomes" id="UP001218218">
    <property type="component" value="Unassembled WGS sequence"/>
</dbReference>
<feature type="region of interest" description="Disordered" evidence="1">
    <location>
        <begin position="208"/>
        <end position="231"/>
    </location>
</feature>
<proteinExistence type="predicted"/>
<name>A0AAD6ZJE4_9AGAR</name>
<protein>
    <submittedName>
        <fullName evidence="2">Uncharacterized protein</fullName>
    </submittedName>
</protein>
<organism evidence="2 3">
    <name type="scientific">Mycena albidolilacea</name>
    <dbReference type="NCBI Taxonomy" id="1033008"/>
    <lineage>
        <taxon>Eukaryota</taxon>
        <taxon>Fungi</taxon>
        <taxon>Dikarya</taxon>
        <taxon>Basidiomycota</taxon>
        <taxon>Agaricomycotina</taxon>
        <taxon>Agaricomycetes</taxon>
        <taxon>Agaricomycetidae</taxon>
        <taxon>Agaricales</taxon>
        <taxon>Marasmiineae</taxon>
        <taxon>Mycenaceae</taxon>
        <taxon>Mycena</taxon>
    </lineage>
</organism>
<dbReference type="EMBL" id="JARIHO010000043">
    <property type="protein sequence ID" value="KAJ7325962.1"/>
    <property type="molecule type" value="Genomic_DNA"/>
</dbReference>